<dbReference type="PROSITE" id="PS51686">
    <property type="entry name" value="SAM_MT_RSMB_NOP"/>
    <property type="match status" value="1"/>
</dbReference>
<dbReference type="InterPro" id="IPR049560">
    <property type="entry name" value="MeTrfase_RsmB-F_NOP2_cat"/>
</dbReference>
<dbReference type="GO" id="GO:0003723">
    <property type="term" value="F:RNA binding"/>
    <property type="evidence" value="ECO:0007669"/>
    <property type="project" value="UniProtKB-UniRule"/>
</dbReference>
<evidence type="ECO:0000256" key="4">
    <source>
        <dbReference type="ARBA" id="ARBA00022884"/>
    </source>
</evidence>
<feature type="binding site" evidence="5">
    <location>
        <position position="152"/>
    </location>
    <ligand>
        <name>S-adenosyl-L-methionine</name>
        <dbReference type="ChEBI" id="CHEBI:59789"/>
    </ligand>
</feature>
<dbReference type="GO" id="GO:0008173">
    <property type="term" value="F:RNA methyltransferase activity"/>
    <property type="evidence" value="ECO:0007669"/>
    <property type="project" value="InterPro"/>
</dbReference>
<keyword evidence="2 5" id="KW-0808">Transferase</keyword>
<evidence type="ECO:0000256" key="1">
    <source>
        <dbReference type="ARBA" id="ARBA00022603"/>
    </source>
</evidence>
<dbReference type="Gene3D" id="3.40.50.150">
    <property type="entry name" value="Vaccinia Virus protein VP39"/>
    <property type="match status" value="1"/>
</dbReference>
<dbReference type="CDD" id="cd02440">
    <property type="entry name" value="AdoMet_MTases"/>
    <property type="match status" value="1"/>
</dbReference>
<dbReference type="InterPro" id="IPR027391">
    <property type="entry name" value="Nol1_Nop2_Fmu_2"/>
</dbReference>
<dbReference type="EC" id="2.1.1.178" evidence="7"/>
<dbReference type="GO" id="GO:0001510">
    <property type="term" value="P:RNA methylation"/>
    <property type="evidence" value="ECO:0007669"/>
    <property type="project" value="InterPro"/>
</dbReference>
<keyword evidence="8" id="KW-1185">Reference proteome</keyword>
<dbReference type="InterPro" id="IPR029063">
    <property type="entry name" value="SAM-dependent_MTases_sf"/>
</dbReference>
<feature type="domain" description="SAM-dependent MTase RsmB/NOP-type" evidence="6">
    <location>
        <begin position="27"/>
        <end position="310"/>
    </location>
</feature>
<dbReference type="SUPFAM" id="SSF53335">
    <property type="entry name" value="S-adenosyl-L-methionine-dependent methyltransferases"/>
    <property type="match status" value="1"/>
</dbReference>
<dbReference type="InterPro" id="IPR023267">
    <property type="entry name" value="RCMT"/>
</dbReference>
<evidence type="ECO:0000313" key="7">
    <source>
        <dbReference type="EMBL" id="TWU34476.1"/>
    </source>
</evidence>
<evidence type="ECO:0000256" key="3">
    <source>
        <dbReference type="ARBA" id="ARBA00022691"/>
    </source>
</evidence>
<dbReference type="Pfam" id="PF13636">
    <property type="entry name" value="Methyltranf_PUA"/>
    <property type="match status" value="1"/>
</dbReference>
<protein>
    <submittedName>
        <fullName evidence="7">Ribosomal RNA small subunit methyltransferase F</fullName>
        <ecNumber evidence="7">2.1.1.178</ecNumber>
    </submittedName>
</protein>
<evidence type="ECO:0000256" key="5">
    <source>
        <dbReference type="PROSITE-ProRule" id="PRU01023"/>
    </source>
</evidence>
<feature type="binding site" evidence="5">
    <location>
        <begin position="128"/>
        <end position="134"/>
    </location>
    <ligand>
        <name>S-adenosyl-L-methionine</name>
        <dbReference type="ChEBI" id="CHEBI:59789"/>
    </ligand>
</feature>
<keyword evidence="4 5" id="KW-0694">RNA-binding</keyword>
<dbReference type="AlphaFoldDB" id="A0A5C6DHF4"/>
<keyword evidence="3 5" id="KW-0949">S-adenosyl-L-methionine</keyword>
<dbReference type="PANTHER" id="PTHR22807">
    <property type="entry name" value="NOP2 YEAST -RELATED NOL1/NOP2/FMU SUN DOMAIN-CONTAINING"/>
    <property type="match status" value="1"/>
</dbReference>
<dbReference type="InterPro" id="IPR001678">
    <property type="entry name" value="MeTrfase_RsmB-F_NOP2_dom"/>
</dbReference>
<evidence type="ECO:0000259" key="6">
    <source>
        <dbReference type="PROSITE" id="PS51686"/>
    </source>
</evidence>
<keyword evidence="1 5" id="KW-0489">Methyltransferase</keyword>
<accession>A0A5C6DHF4</accession>
<name>A0A5C6DHF4_9BACT</name>
<feature type="active site" description="Nucleophile" evidence="5">
    <location>
        <position position="250"/>
    </location>
</feature>
<comment type="caution">
    <text evidence="7">The sequence shown here is derived from an EMBL/GenBank/DDBJ whole genome shotgun (WGS) entry which is preliminary data.</text>
</comment>
<dbReference type="EMBL" id="SJPV01000008">
    <property type="protein sequence ID" value="TWU34476.1"/>
    <property type="molecule type" value="Genomic_DNA"/>
</dbReference>
<dbReference type="Gene3D" id="2.30.130.60">
    <property type="match status" value="1"/>
</dbReference>
<dbReference type="Pfam" id="PF01189">
    <property type="entry name" value="Methyltr_RsmB-F"/>
    <property type="match status" value="1"/>
</dbReference>
<evidence type="ECO:0000313" key="8">
    <source>
        <dbReference type="Proteomes" id="UP000319143"/>
    </source>
</evidence>
<dbReference type="PANTHER" id="PTHR22807:SF53">
    <property type="entry name" value="RIBOSOMAL RNA SMALL SUBUNIT METHYLTRANSFERASE B-RELATED"/>
    <property type="match status" value="1"/>
</dbReference>
<proteinExistence type="inferred from homology"/>
<reference evidence="7 8" key="1">
    <citation type="submission" date="2019-02" db="EMBL/GenBank/DDBJ databases">
        <title>Deep-cultivation of Planctomycetes and their phenomic and genomic characterization uncovers novel biology.</title>
        <authorList>
            <person name="Wiegand S."/>
            <person name="Jogler M."/>
            <person name="Boedeker C."/>
            <person name="Pinto D."/>
            <person name="Vollmers J."/>
            <person name="Rivas-Marin E."/>
            <person name="Kohn T."/>
            <person name="Peeters S.H."/>
            <person name="Heuer A."/>
            <person name="Rast P."/>
            <person name="Oberbeckmann S."/>
            <person name="Bunk B."/>
            <person name="Jeske O."/>
            <person name="Meyerdierks A."/>
            <person name="Storesund J.E."/>
            <person name="Kallscheuer N."/>
            <person name="Luecker S."/>
            <person name="Lage O.M."/>
            <person name="Pohl T."/>
            <person name="Merkel B.J."/>
            <person name="Hornburger P."/>
            <person name="Mueller R.-W."/>
            <person name="Bruemmer F."/>
            <person name="Labrenz M."/>
            <person name="Spormann A.M."/>
            <person name="Op Den Camp H."/>
            <person name="Overmann J."/>
            <person name="Amann R."/>
            <person name="Jetten M.S.M."/>
            <person name="Mascher T."/>
            <person name="Medema M.H."/>
            <person name="Devos D.P."/>
            <person name="Kaster A.-K."/>
            <person name="Ovreas L."/>
            <person name="Rohde M."/>
            <person name="Galperin M.Y."/>
            <person name="Jogler C."/>
        </authorList>
    </citation>
    <scope>NUCLEOTIDE SEQUENCE [LARGE SCALE GENOMIC DNA]</scope>
    <source>
        <strain evidence="7 8">Poly41</strain>
    </source>
</reference>
<feature type="binding site" evidence="5">
    <location>
        <position position="197"/>
    </location>
    <ligand>
        <name>S-adenosyl-L-methionine</name>
        <dbReference type="ChEBI" id="CHEBI:59789"/>
    </ligand>
</feature>
<dbReference type="Proteomes" id="UP000319143">
    <property type="component" value="Unassembled WGS sequence"/>
</dbReference>
<comment type="similarity">
    <text evidence="5">Belongs to the class I-like SAM-binding methyltransferase superfamily. RsmB/NOP family.</text>
</comment>
<dbReference type="PRINTS" id="PR02008">
    <property type="entry name" value="RCMTFAMILY"/>
</dbReference>
<sequence>MAWRRFGGSSSVGDAKAIDVSDLAAALGKWTFSADELTELATSLRRRHSSILRLRPELVAASLELSLAPIEWYSFGYRPTDPLARPSRWLPFAAGDYYLQDAGSLLALAAAELDSQRWHPANLVCDLCAAPGGKASAVAEQLGPAGFLLANEPIRSRLPALVHNLARTGSDRFAISSRDPADLASELPGCFDLVLVDAPCSGQALLSRKRQSTTAMQSSQIEHSAARQRRILSSAKSLLRPGGRLVYSTCTFATAENEDQVNWMVDELGMTVDPVDRLQAYASDLAPASYRLWPHRHSCAGSFAASLRRGDEAVERRTYRTQPSVKVERDLRQWFDFSDEAHRWFGSNANLYAIPSDAPEWVERVADQGCEIAYRTGKVWKPSHAAALRRSGPLRSQQAIDVDATQARSYLAGSPIPCTLRGWSVVRLHGRPLGWIKSDGRTGKNHLPAASRFANLDSGR</sequence>
<gene>
    <name evidence="7" type="primary">rsmF</name>
    <name evidence="7" type="ORF">Poly41_46240</name>
</gene>
<evidence type="ECO:0000256" key="2">
    <source>
        <dbReference type="ARBA" id="ARBA00022679"/>
    </source>
</evidence>
<organism evidence="7 8">
    <name type="scientific">Novipirellula artificiosorum</name>
    <dbReference type="NCBI Taxonomy" id="2528016"/>
    <lineage>
        <taxon>Bacteria</taxon>
        <taxon>Pseudomonadati</taxon>
        <taxon>Planctomycetota</taxon>
        <taxon>Planctomycetia</taxon>
        <taxon>Pirellulales</taxon>
        <taxon>Pirellulaceae</taxon>
        <taxon>Novipirellula</taxon>
    </lineage>
</organism>
<feature type="binding site" evidence="5">
    <location>
        <position position="179"/>
    </location>
    <ligand>
        <name>S-adenosyl-L-methionine</name>
        <dbReference type="ChEBI" id="CHEBI:59789"/>
    </ligand>
</feature>